<dbReference type="AlphaFoldDB" id="A0AAU8LVA1"/>
<dbReference type="Pfam" id="PF12784">
    <property type="entry name" value="PDDEXK_2"/>
    <property type="match status" value="1"/>
</dbReference>
<accession>A0AAU8LVA1</accession>
<dbReference type="EMBL" id="CP159373">
    <property type="protein sequence ID" value="XCN73127.1"/>
    <property type="molecule type" value="Genomic_DNA"/>
</dbReference>
<protein>
    <submittedName>
        <fullName evidence="1">Rpn family recombination-promoting nuclease/putative transposase</fullName>
    </submittedName>
</protein>
<gene>
    <name evidence="1" type="ORF">Q3M24_23135</name>
</gene>
<sequence length="283" mass="33316">MCRLNPRIDFVFKKLFGTEENKDVLIDFINAFVSEEDHVRDIVIKNPYNEKEFLDDKLSILDIKAQDSSGTWFNIEMQMIDQDYYAKRALYYWSRLYVSQLSTGVNYDKLEKTIGINILNFNYLEEDEYHNVYKLLNVKSGKELIRQLEIHFVELEKYDENISNVMDRWVNFLKKAGEYTKTDMPTKLKEVPTILKAIDALDNMRLSAREREQFEARLKWLRDEKAAIMSAERRGVELGVELGEEQITRQVVKNAHNNGLDIPMIKNLVGLSEEEIKKIIETI</sequence>
<dbReference type="PANTHER" id="PTHR41317">
    <property type="entry name" value="PD-(D_E)XK NUCLEASE FAMILY TRANSPOSASE"/>
    <property type="match status" value="1"/>
</dbReference>
<dbReference type="PANTHER" id="PTHR41317:SF1">
    <property type="entry name" value="PD-(D_E)XK NUCLEASE FAMILY TRANSPOSASE"/>
    <property type="match status" value="1"/>
</dbReference>
<reference evidence="1" key="1">
    <citation type="journal article" date="2024" name="Syst. Appl. Microbiol.">
        <title>First single-strain enrichments of Electrothrix cable bacteria, description of E. aestuarii sp. nov. and E. rattekaaiensis sp. nov., and proposal of a cable bacteria taxonomy following the rules of the SeqCode.</title>
        <authorList>
            <person name="Plum-Jensen L.E."/>
            <person name="Schramm A."/>
            <person name="Marshall I.P.G."/>
        </authorList>
    </citation>
    <scope>NUCLEOTIDE SEQUENCE</scope>
    <source>
        <strain evidence="1">Rat1</strain>
    </source>
</reference>
<dbReference type="InterPro" id="IPR010106">
    <property type="entry name" value="RpnA"/>
</dbReference>
<dbReference type="KEGG" id="eaj:Q3M24_23135"/>
<evidence type="ECO:0000313" key="1">
    <source>
        <dbReference type="EMBL" id="XCN73127.1"/>
    </source>
</evidence>
<name>A0AAU8LVA1_9BACT</name>
<reference evidence="1" key="2">
    <citation type="submission" date="2024-06" db="EMBL/GenBank/DDBJ databases">
        <authorList>
            <person name="Plum-Jensen L.E."/>
            <person name="Schramm A."/>
            <person name="Marshall I.P.G."/>
        </authorList>
    </citation>
    <scope>NUCLEOTIDE SEQUENCE</scope>
    <source>
        <strain evidence="1">Rat1</strain>
    </source>
</reference>
<proteinExistence type="predicted"/>
<organism evidence="1">
    <name type="scientific">Candidatus Electrothrix aestuarii</name>
    <dbReference type="NCBI Taxonomy" id="3062594"/>
    <lineage>
        <taxon>Bacteria</taxon>
        <taxon>Pseudomonadati</taxon>
        <taxon>Thermodesulfobacteriota</taxon>
        <taxon>Desulfobulbia</taxon>
        <taxon>Desulfobulbales</taxon>
        <taxon>Desulfobulbaceae</taxon>
        <taxon>Candidatus Electrothrix</taxon>
    </lineage>
</organism>
<dbReference type="NCBIfam" id="TIGR01784">
    <property type="entry name" value="T_den_put_tspse"/>
    <property type="match status" value="1"/>
</dbReference>